<protein>
    <recommendedName>
        <fullName evidence="7">ATP-dependent RNA helicase</fullName>
        <ecNumber evidence="7">3.6.4.13</ecNumber>
    </recommendedName>
</protein>
<evidence type="ECO:0000313" key="13">
    <source>
        <dbReference type="Proteomes" id="UP000053105"/>
    </source>
</evidence>
<evidence type="ECO:0000256" key="7">
    <source>
        <dbReference type="RuleBase" id="RU365068"/>
    </source>
</evidence>
<dbReference type="InterPro" id="IPR014014">
    <property type="entry name" value="RNA_helicase_DEAD_Q_motif"/>
</dbReference>
<dbReference type="AlphaFoldDB" id="A0A0M8ZSU8"/>
<feature type="compositionally biased region" description="Basic and acidic residues" evidence="8">
    <location>
        <begin position="50"/>
        <end position="62"/>
    </location>
</feature>
<feature type="short sequence motif" description="Q motif" evidence="6">
    <location>
        <begin position="292"/>
        <end position="321"/>
    </location>
</feature>
<feature type="compositionally biased region" description="Basic and acidic residues" evidence="8">
    <location>
        <begin position="1034"/>
        <end position="1044"/>
    </location>
</feature>
<dbReference type="InterPro" id="IPR025313">
    <property type="entry name" value="SPB4-like_CTE"/>
</dbReference>
<evidence type="ECO:0000256" key="6">
    <source>
        <dbReference type="PROSITE-ProRule" id="PRU00552"/>
    </source>
</evidence>
<dbReference type="PROSITE" id="PS51195">
    <property type="entry name" value="Q_MOTIF"/>
    <property type="match status" value="1"/>
</dbReference>
<organism evidence="12 13">
    <name type="scientific">Melipona quadrifasciata</name>
    <dbReference type="NCBI Taxonomy" id="166423"/>
    <lineage>
        <taxon>Eukaryota</taxon>
        <taxon>Metazoa</taxon>
        <taxon>Ecdysozoa</taxon>
        <taxon>Arthropoda</taxon>
        <taxon>Hexapoda</taxon>
        <taxon>Insecta</taxon>
        <taxon>Pterygota</taxon>
        <taxon>Neoptera</taxon>
        <taxon>Endopterygota</taxon>
        <taxon>Hymenoptera</taxon>
        <taxon>Apocrita</taxon>
        <taxon>Aculeata</taxon>
        <taxon>Apoidea</taxon>
        <taxon>Anthophila</taxon>
        <taxon>Apidae</taxon>
        <taxon>Melipona</taxon>
    </lineage>
</organism>
<dbReference type="Pfam" id="PF13959">
    <property type="entry name" value="CTE_SPB4"/>
    <property type="match status" value="1"/>
</dbReference>
<feature type="compositionally biased region" description="Polar residues" evidence="8">
    <location>
        <begin position="243"/>
        <end position="255"/>
    </location>
</feature>
<keyword evidence="13" id="KW-1185">Reference proteome</keyword>
<name>A0A0M8ZSU8_9HYME</name>
<proteinExistence type="inferred from homology"/>
<dbReference type="OrthoDB" id="422663at2759"/>
<feature type="domain" description="Helicase ATP-binding" evidence="9">
    <location>
        <begin position="324"/>
        <end position="631"/>
    </location>
</feature>
<evidence type="ECO:0000259" key="9">
    <source>
        <dbReference type="PROSITE" id="PS51192"/>
    </source>
</evidence>
<dbReference type="GO" id="GO:0010468">
    <property type="term" value="P:regulation of gene expression"/>
    <property type="evidence" value="ECO:0007669"/>
    <property type="project" value="UniProtKB-ARBA"/>
</dbReference>
<comment type="similarity">
    <text evidence="7">Belongs to the DEAD box helicase family.</text>
</comment>
<evidence type="ECO:0000313" key="12">
    <source>
        <dbReference type="EMBL" id="KOX68829.1"/>
    </source>
</evidence>
<evidence type="ECO:0000256" key="2">
    <source>
        <dbReference type="ARBA" id="ARBA00022801"/>
    </source>
</evidence>
<feature type="region of interest" description="Disordered" evidence="8">
    <location>
        <begin position="1011"/>
        <end position="1049"/>
    </location>
</feature>
<evidence type="ECO:0000256" key="4">
    <source>
        <dbReference type="ARBA" id="ARBA00022840"/>
    </source>
</evidence>
<comment type="catalytic activity">
    <reaction evidence="7">
        <text>ATP + H2O = ADP + phosphate + H(+)</text>
        <dbReference type="Rhea" id="RHEA:13065"/>
        <dbReference type="ChEBI" id="CHEBI:15377"/>
        <dbReference type="ChEBI" id="CHEBI:15378"/>
        <dbReference type="ChEBI" id="CHEBI:30616"/>
        <dbReference type="ChEBI" id="CHEBI:43474"/>
        <dbReference type="ChEBI" id="CHEBI:456216"/>
        <dbReference type="EC" id="3.6.4.13"/>
    </reaction>
</comment>
<reference evidence="12 13" key="1">
    <citation type="submission" date="2015-07" db="EMBL/GenBank/DDBJ databases">
        <title>The genome of Melipona quadrifasciata.</title>
        <authorList>
            <person name="Pan H."/>
            <person name="Kapheim K."/>
        </authorList>
    </citation>
    <scope>NUCLEOTIDE SEQUENCE [LARGE SCALE GENOMIC DNA]</scope>
    <source>
        <strain evidence="12">0111107301</strain>
        <tissue evidence="12">Whole body</tissue>
    </source>
</reference>
<evidence type="ECO:0000256" key="5">
    <source>
        <dbReference type="ARBA" id="ARBA00022884"/>
    </source>
</evidence>
<dbReference type="SMART" id="SM00487">
    <property type="entry name" value="DEXDc"/>
    <property type="match status" value="1"/>
</dbReference>
<evidence type="ECO:0000256" key="1">
    <source>
        <dbReference type="ARBA" id="ARBA00022741"/>
    </source>
</evidence>
<keyword evidence="3 7" id="KW-0347">Helicase</keyword>
<accession>A0A0M8ZSU8</accession>
<feature type="compositionally biased region" description="Basic and acidic residues" evidence="8">
    <location>
        <begin position="111"/>
        <end position="123"/>
    </location>
</feature>
<dbReference type="InterPro" id="IPR000629">
    <property type="entry name" value="RNA-helicase_DEAD-box_CS"/>
</dbReference>
<comment type="function">
    <text evidence="7">RNA helicase.</text>
</comment>
<dbReference type="SUPFAM" id="SSF52540">
    <property type="entry name" value="P-loop containing nucleoside triphosphate hydrolases"/>
    <property type="match status" value="2"/>
</dbReference>
<feature type="region of interest" description="Disordered" evidence="8">
    <location>
        <begin position="103"/>
        <end position="135"/>
    </location>
</feature>
<keyword evidence="1 7" id="KW-0547">Nucleotide-binding</keyword>
<evidence type="ECO:0000256" key="8">
    <source>
        <dbReference type="SAM" id="MobiDB-lite"/>
    </source>
</evidence>
<dbReference type="SMART" id="SM01178">
    <property type="entry name" value="DUF4217"/>
    <property type="match status" value="1"/>
</dbReference>
<dbReference type="GO" id="GO:0003724">
    <property type="term" value="F:RNA helicase activity"/>
    <property type="evidence" value="ECO:0007669"/>
    <property type="project" value="UniProtKB-EC"/>
</dbReference>
<keyword evidence="4 7" id="KW-0067">ATP-binding</keyword>
<feature type="region of interest" description="Disordered" evidence="8">
    <location>
        <begin position="223"/>
        <end position="255"/>
    </location>
</feature>
<sequence length="1091" mass="123067">MTVKDMDICLNISTGPAAKEKIGTEDDFILNLMRQKKNKVAKKSKVASNELKHDSVKESDTTKKRIKQKSLGAIVAQRLRGINENQSSIVQNKLKSKPQVNVKHTQSQQKITKEPIKAQKSDIETNNSLSNKSNEVSGVPNISFIKVTRENFGKTLLARKRKITDTNSKKTLASIFSKQPESETKQVSLLESLKQKEIEKDDVPEKKAKKEFKEESGESFSLPEKISFNKKKKKKQLDKSKSDINSTEDNKNTNISRKSVGKISSLFGHNPEIPNIGQRLVKPINEPIFTATTFDDLKIHPFTISNLEQNMHITKMTIVQQKAIPQIFLGKDVLIRSQTGSGKTLAYALPIVECLHKIRPKLNRNSGLKALIVVPTRELALQTYECFLKLTKPFTWIVPGYLAGGEKRKAEKARLRRGCNVLVGTPGRLLDHIKRTAVLKLSDVKYFVLDEADRMFDMGYEKDISGIVSALKVSLPSQKAGYDAMKILQQNLKKVSDADLEHLENSGDFEKSQSDSHKDLIVKSNKSTDLKSEDDDIEDNVKRKQVYHSSSDDDSDQGEPYIKSKRSDKQKVCSDFTTKKSSDLQKDDTQYRENDNSSGDESRRQTILLSATLTHAVEKLAGLAMNHPVFIDAAKENLETTGGDVSDINEDLVVPQSVNQSYIVTPPKLRMVTLSAYIAGKCQSHGQHKILIFMATQDMVDYHTEILSSVLTKPIDEDDDDSDPLVDVEFFKLYGSMTQKERTEVFKTFRQATSGVLLCTDVAARGLDLPKVDCVIQYTGPTSARDYVHRIGRTARAGSSGSATIFLTPPEIEFVRMLESRRIRIRQEDMNDILDNLMTPLSKHSSVHNAAIALQNEFETMVLEDTKLREKACKAYTSWMRFYSSYPRDMREIFNRRTAHLGHYAKSFALRETPQRIGGIGKKLHEKDSSQKQHKNRLTNEKPDGEPVKKKQKRQGDEPKMGLLKRVRMLNTSEYDSGLEPKRRGTISFLESESLKQGPPRTHMVPSFVVNGSLDGCGRSPKEPEKRRKKKGKERQERNGRKFGEISSVEAGKETLNDIRHGKNEQPNGLTVFSIVLLISNLKVEFVNRIN</sequence>
<comment type="domain">
    <text evidence="7">The Q motif is unique to and characteristic of the DEAD box family of RNA helicases and controls ATP binding and hydrolysis.</text>
</comment>
<dbReference type="PROSITE" id="PS51192">
    <property type="entry name" value="HELICASE_ATP_BIND_1"/>
    <property type="match status" value="1"/>
</dbReference>
<dbReference type="InterPro" id="IPR014001">
    <property type="entry name" value="Helicase_ATP-bd"/>
</dbReference>
<dbReference type="Pfam" id="PF00270">
    <property type="entry name" value="DEAD"/>
    <property type="match status" value="1"/>
</dbReference>
<dbReference type="Proteomes" id="UP000053105">
    <property type="component" value="Unassembled WGS sequence"/>
</dbReference>
<feature type="domain" description="DEAD-box RNA helicase Q" evidence="11">
    <location>
        <begin position="292"/>
        <end position="321"/>
    </location>
</feature>
<dbReference type="Pfam" id="PF00271">
    <property type="entry name" value="Helicase_C"/>
    <property type="match status" value="1"/>
</dbReference>
<dbReference type="InterPro" id="IPR001650">
    <property type="entry name" value="Helicase_C-like"/>
</dbReference>
<feature type="region of interest" description="Disordered" evidence="8">
    <location>
        <begin position="39"/>
        <end position="62"/>
    </location>
</feature>
<dbReference type="Gene3D" id="3.40.50.300">
    <property type="entry name" value="P-loop containing nucleotide triphosphate hydrolases"/>
    <property type="match status" value="2"/>
</dbReference>
<dbReference type="InterPro" id="IPR027417">
    <property type="entry name" value="P-loop_NTPase"/>
</dbReference>
<dbReference type="PROSITE" id="PS00039">
    <property type="entry name" value="DEAD_ATP_HELICASE"/>
    <property type="match status" value="1"/>
</dbReference>
<dbReference type="GO" id="GO:0005524">
    <property type="term" value="F:ATP binding"/>
    <property type="evidence" value="ECO:0007669"/>
    <property type="project" value="UniProtKB-UniRule"/>
</dbReference>
<dbReference type="EMBL" id="KQ435915">
    <property type="protein sequence ID" value="KOX68829.1"/>
    <property type="molecule type" value="Genomic_DNA"/>
</dbReference>
<feature type="region of interest" description="Disordered" evidence="8">
    <location>
        <begin position="506"/>
        <end position="603"/>
    </location>
</feature>
<evidence type="ECO:0000256" key="3">
    <source>
        <dbReference type="ARBA" id="ARBA00022806"/>
    </source>
</evidence>
<dbReference type="EC" id="3.6.4.13" evidence="7"/>
<keyword evidence="5 7" id="KW-0694">RNA-binding</keyword>
<dbReference type="STRING" id="166423.A0A0M8ZSU8"/>
<dbReference type="CDD" id="cd18787">
    <property type="entry name" value="SF2_C_DEAD"/>
    <property type="match status" value="1"/>
</dbReference>
<dbReference type="SMART" id="SM00490">
    <property type="entry name" value="HELICc"/>
    <property type="match status" value="1"/>
</dbReference>
<evidence type="ECO:0000259" key="10">
    <source>
        <dbReference type="PROSITE" id="PS51194"/>
    </source>
</evidence>
<evidence type="ECO:0000259" key="11">
    <source>
        <dbReference type="PROSITE" id="PS51195"/>
    </source>
</evidence>
<dbReference type="PROSITE" id="PS51194">
    <property type="entry name" value="HELICASE_CTER"/>
    <property type="match status" value="1"/>
</dbReference>
<feature type="compositionally biased region" description="Basic and acidic residues" evidence="8">
    <location>
        <begin position="506"/>
        <end position="531"/>
    </location>
</feature>
<keyword evidence="2 7" id="KW-0378">Hydrolase</keyword>
<feature type="domain" description="Helicase C-terminal" evidence="10">
    <location>
        <begin position="657"/>
        <end position="838"/>
    </location>
</feature>
<dbReference type="PANTHER" id="PTHR24031">
    <property type="entry name" value="RNA HELICASE"/>
    <property type="match status" value="1"/>
</dbReference>
<feature type="compositionally biased region" description="Basic and acidic residues" evidence="8">
    <location>
        <begin position="565"/>
        <end position="603"/>
    </location>
</feature>
<dbReference type="GO" id="GO:0003723">
    <property type="term" value="F:RNA binding"/>
    <property type="evidence" value="ECO:0007669"/>
    <property type="project" value="UniProtKB-UniRule"/>
</dbReference>
<dbReference type="InterPro" id="IPR011545">
    <property type="entry name" value="DEAD/DEAH_box_helicase_dom"/>
</dbReference>
<gene>
    <name evidence="12" type="ORF">WN51_06997</name>
</gene>
<feature type="compositionally biased region" description="Polar residues" evidence="8">
    <location>
        <begin position="124"/>
        <end position="135"/>
    </location>
</feature>
<feature type="region of interest" description="Disordered" evidence="8">
    <location>
        <begin position="923"/>
        <end position="980"/>
    </location>
</feature>
<dbReference type="GO" id="GO:0016887">
    <property type="term" value="F:ATP hydrolysis activity"/>
    <property type="evidence" value="ECO:0007669"/>
    <property type="project" value="RHEA"/>
</dbReference>
<feature type="compositionally biased region" description="Basic and acidic residues" evidence="8">
    <location>
        <begin position="938"/>
        <end position="960"/>
    </location>
</feature>